<organism evidence="1 2">
    <name type="scientific">Allacma fusca</name>
    <dbReference type="NCBI Taxonomy" id="39272"/>
    <lineage>
        <taxon>Eukaryota</taxon>
        <taxon>Metazoa</taxon>
        <taxon>Ecdysozoa</taxon>
        <taxon>Arthropoda</taxon>
        <taxon>Hexapoda</taxon>
        <taxon>Collembola</taxon>
        <taxon>Symphypleona</taxon>
        <taxon>Sminthuridae</taxon>
        <taxon>Allacma</taxon>
    </lineage>
</organism>
<evidence type="ECO:0000313" key="2">
    <source>
        <dbReference type="Proteomes" id="UP000708208"/>
    </source>
</evidence>
<keyword evidence="2" id="KW-1185">Reference proteome</keyword>
<gene>
    <name evidence="1" type="ORF">AFUS01_LOCUS34925</name>
</gene>
<dbReference type="EMBL" id="CAJVCH010534005">
    <property type="protein sequence ID" value="CAG7824783.1"/>
    <property type="molecule type" value="Genomic_DNA"/>
</dbReference>
<dbReference type="AlphaFoldDB" id="A0A8J2L1S4"/>
<dbReference type="Proteomes" id="UP000708208">
    <property type="component" value="Unassembled WGS sequence"/>
</dbReference>
<evidence type="ECO:0000313" key="1">
    <source>
        <dbReference type="EMBL" id="CAG7824783.1"/>
    </source>
</evidence>
<feature type="non-terminal residue" evidence="1">
    <location>
        <position position="1"/>
    </location>
</feature>
<comment type="caution">
    <text evidence="1">The sequence shown here is derived from an EMBL/GenBank/DDBJ whole genome shotgun (WGS) entry which is preliminary data.</text>
</comment>
<proteinExistence type="predicted"/>
<accession>A0A8J2L1S4</accession>
<sequence>MIFLVFISVFIFACFYIIRQYRSLPFGFPPGPWNVP</sequence>
<reference evidence="1" key="1">
    <citation type="submission" date="2021-06" db="EMBL/GenBank/DDBJ databases">
        <authorList>
            <person name="Hodson N. C."/>
            <person name="Mongue J. A."/>
            <person name="Jaron S. K."/>
        </authorList>
    </citation>
    <scope>NUCLEOTIDE SEQUENCE</scope>
</reference>
<name>A0A8J2L1S4_9HEXA</name>
<protein>
    <submittedName>
        <fullName evidence="1">Uncharacterized protein</fullName>
    </submittedName>
</protein>